<protein>
    <submittedName>
        <fullName evidence="4">Cobalamin-binding protein</fullName>
    </submittedName>
</protein>
<evidence type="ECO:0000256" key="2">
    <source>
        <dbReference type="SAM" id="SignalP"/>
    </source>
</evidence>
<feature type="domain" description="Fe/B12 periplasmic-binding" evidence="3">
    <location>
        <begin position="47"/>
        <end position="296"/>
    </location>
</feature>
<evidence type="ECO:0000313" key="5">
    <source>
        <dbReference type="Proteomes" id="UP001163255"/>
    </source>
</evidence>
<accession>A0ABY6GPE3</accession>
<evidence type="ECO:0000259" key="3">
    <source>
        <dbReference type="PROSITE" id="PS50983"/>
    </source>
</evidence>
<dbReference type="Proteomes" id="UP001163255">
    <property type="component" value="Chromosome"/>
</dbReference>
<dbReference type="InterPro" id="IPR054828">
    <property type="entry name" value="Vit_B12_bind_prot"/>
</dbReference>
<keyword evidence="5" id="KW-1185">Reference proteome</keyword>
<keyword evidence="1 2" id="KW-0732">Signal</keyword>
<dbReference type="SUPFAM" id="SSF53807">
    <property type="entry name" value="Helical backbone' metal receptor"/>
    <property type="match status" value="1"/>
</dbReference>
<name>A0ABY6GPE3_9GAMM</name>
<feature type="chain" id="PRO_5046407953" evidence="2">
    <location>
        <begin position="20"/>
        <end position="319"/>
    </location>
</feature>
<dbReference type="CDD" id="cd01144">
    <property type="entry name" value="BtuF"/>
    <property type="match status" value="1"/>
</dbReference>
<dbReference type="InterPro" id="IPR002491">
    <property type="entry name" value="ABC_transptr_periplasmic_BD"/>
</dbReference>
<dbReference type="Pfam" id="PF01497">
    <property type="entry name" value="Peripla_BP_2"/>
    <property type="match status" value="1"/>
</dbReference>
<proteinExistence type="predicted"/>
<evidence type="ECO:0000313" key="4">
    <source>
        <dbReference type="EMBL" id="UYM14617.1"/>
    </source>
</evidence>
<reference evidence="4" key="1">
    <citation type="submission" date="2022-10" db="EMBL/GenBank/DDBJ databases">
        <title>Completed Genome Sequence of two octocoral isolated bacterium, Endozoicomonas euniceicola EF212T and Endozoicomonas gorgoniicola PS125T.</title>
        <authorList>
            <person name="Chiou Y.-J."/>
            <person name="Chen Y.-H."/>
        </authorList>
    </citation>
    <scope>NUCLEOTIDE SEQUENCE</scope>
    <source>
        <strain evidence="4">EF212</strain>
    </source>
</reference>
<dbReference type="PANTHER" id="PTHR30535">
    <property type="entry name" value="VITAMIN B12-BINDING PROTEIN"/>
    <property type="match status" value="1"/>
</dbReference>
<dbReference type="EMBL" id="CP103300">
    <property type="protein sequence ID" value="UYM14617.1"/>
    <property type="molecule type" value="Genomic_DNA"/>
</dbReference>
<dbReference type="Gene3D" id="3.40.50.1980">
    <property type="entry name" value="Nitrogenase molybdenum iron protein domain"/>
    <property type="match status" value="2"/>
</dbReference>
<feature type="signal peptide" evidence="2">
    <location>
        <begin position="1"/>
        <end position="19"/>
    </location>
</feature>
<sequence>MKPIAFFLALSLLSVTGLADQVSAPESPRCVQDDLNRRVCTVKPVQRIISLAPSVTELVYAAGGGDKVIAVDDHSDYPEAVQALPRVGGYPNTSVEAILSKKPDLVMIWSGGNDSRLSAQLETIGLNVFYADPIDFDGIASVIRRMGKIMGTEAVAEKNADAFYQHYQSIRKEFSQAEPVNVFFEIWNNPLMTVNGDQIISQVIELCGGVNVFATARPRVPKVGIEAVLAQNPDAIVSSKSVQGGLDIQSRWQKYPQIKAVKNGFLFTIPGDLITRASPRVLKGAEVLCQQLQDVRAFKKKSELTPVSNAENSTAQGKH</sequence>
<dbReference type="NCBIfam" id="NF038402">
    <property type="entry name" value="TroA_like"/>
    <property type="match status" value="1"/>
</dbReference>
<dbReference type="PANTHER" id="PTHR30535:SF34">
    <property type="entry name" value="MOLYBDATE-BINDING PROTEIN MOLA"/>
    <property type="match status" value="1"/>
</dbReference>
<dbReference type="InterPro" id="IPR050902">
    <property type="entry name" value="ABC_Transporter_SBP"/>
</dbReference>
<dbReference type="RefSeq" id="WP_262596199.1">
    <property type="nucleotide sequence ID" value="NZ_CP103300.1"/>
</dbReference>
<gene>
    <name evidence="4" type="ORF">NX720_17195</name>
</gene>
<organism evidence="4 5">
    <name type="scientific">Endozoicomonas euniceicola</name>
    <dbReference type="NCBI Taxonomy" id="1234143"/>
    <lineage>
        <taxon>Bacteria</taxon>
        <taxon>Pseudomonadati</taxon>
        <taxon>Pseudomonadota</taxon>
        <taxon>Gammaproteobacteria</taxon>
        <taxon>Oceanospirillales</taxon>
        <taxon>Endozoicomonadaceae</taxon>
        <taxon>Endozoicomonas</taxon>
    </lineage>
</organism>
<evidence type="ECO:0000256" key="1">
    <source>
        <dbReference type="ARBA" id="ARBA00022729"/>
    </source>
</evidence>
<dbReference type="PROSITE" id="PS50983">
    <property type="entry name" value="FE_B12_PBP"/>
    <property type="match status" value="1"/>
</dbReference>